<gene>
    <name evidence="1" type="ORF">F6V30_00895</name>
</gene>
<dbReference type="CDD" id="cd00377">
    <property type="entry name" value="ICL_PEPM"/>
    <property type="match status" value="1"/>
</dbReference>
<comment type="caution">
    <text evidence="1">The sequence shown here is derived from an EMBL/GenBank/DDBJ whole genome shotgun (WGS) entry which is preliminary data.</text>
</comment>
<dbReference type="PANTHER" id="PTHR42905">
    <property type="entry name" value="PHOSPHOENOLPYRUVATE CARBOXYLASE"/>
    <property type="match status" value="1"/>
</dbReference>
<dbReference type="RefSeq" id="WP_151154658.1">
    <property type="nucleotide sequence ID" value="NZ_VZRA01000001.1"/>
</dbReference>
<proteinExistence type="predicted"/>
<keyword evidence="2" id="KW-1185">Reference proteome</keyword>
<keyword evidence="1" id="KW-0456">Lyase</keyword>
<organism evidence="1 2">
    <name type="scientific">Oryzomonas sagensis</name>
    <dbReference type="NCBI Taxonomy" id="2603857"/>
    <lineage>
        <taxon>Bacteria</taxon>
        <taxon>Pseudomonadati</taxon>
        <taxon>Thermodesulfobacteriota</taxon>
        <taxon>Desulfuromonadia</taxon>
        <taxon>Geobacterales</taxon>
        <taxon>Geobacteraceae</taxon>
        <taxon>Oryzomonas</taxon>
    </lineage>
</organism>
<dbReference type="PANTHER" id="PTHR42905:SF16">
    <property type="entry name" value="CARBOXYPHOSPHONOENOLPYRUVATE PHOSPHONOMUTASE-LIKE PROTEIN (AFU_ORTHOLOGUE AFUA_5G07230)"/>
    <property type="match status" value="1"/>
</dbReference>
<name>A0ABQ6TQ79_9BACT</name>
<dbReference type="Proteomes" id="UP000798046">
    <property type="component" value="Unassembled WGS sequence"/>
</dbReference>
<evidence type="ECO:0000313" key="1">
    <source>
        <dbReference type="EMBL" id="KAB0671181.1"/>
    </source>
</evidence>
<sequence>MSDRQREKAEAFLRLHQGPATLVLPNAWDVVSARIFEQASFQAIGTTSNAIAASLGYLDGERIPFSEMVAVIERIAQHTDLPVNADIESGYGMDIAAVAGTVRSVIKAGAVGINLEDATRDPAQPLFEPDFQCEKLKAVREVANTLDMPLVINARTDTYLAPFHDPEAQFQETVKRANAYREAGADCIFVPGRLDGELIARLAAAIHAPFNVFATPVTPSIPELNKMGVARLSIGPGAFRAALAGTVKIATELAGQGTYKTLFGEALTKAEVENLLNRASSYSESAAS</sequence>
<dbReference type="InterPro" id="IPR039556">
    <property type="entry name" value="ICL/PEPM"/>
</dbReference>
<dbReference type="InterPro" id="IPR015813">
    <property type="entry name" value="Pyrv/PenolPyrv_kinase-like_dom"/>
</dbReference>
<dbReference type="EMBL" id="VZRA01000001">
    <property type="protein sequence ID" value="KAB0671181.1"/>
    <property type="molecule type" value="Genomic_DNA"/>
</dbReference>
<dbReference type="Gene3D" id="3.20.20.60">
    <property type="entry name" value="Phosphoenolpyruvate-binding domains"/>
    <property type="match status" value="1"/>
</dbReference>
<dbReference type="GO" id="GO:0016829">
    <property type="term" value="F:lyase activity"/>
    <property type="evidence" value="ECO:0007669"/>
    <property type="project" value="UniProtKB-KW"/>
</dbReference>
<dbReference type="InterPro" id="IPR040442">
    <property type="entry name" value="Pyrv_kinase-like_dom_sf"/>
</dbReference>
<accession>A0ABQ6TQ79</accession>
<protein>
    <submittedName>
        <fullName evidence="1">Isocitrate lyase/phosphoenolpyruvate mutase family protein</fullName>
    </submittedName>
</protein>
<evidence type="ECO:0000313" key="2">
    <source>
        <dbReference type="Proteomes" id="UP000798046"/>
    </source>
</evidence>
<reference evidence="1 2" key="1">
    <citation type="journal article" date="2020" name="Microorganisms">
        <title>Description of Three Novel Members in the Family Geobacteraceae, Oryzomonas japonicum gen. nov., sp. nov., Oryzomonas sagensis sp. nov., and Oryzomonas ruber sp. nov.</title>
        <authorList>
            <person name="Xu Z."/>
            <person name="Masuda Y."/>
            <person name="Hayakawa C."/>
            <person name="Ushijima N."/>
            <person name="Kawano K."/>
            <person name="Shiratori Y."/>
            <person name="Senoo K."/>
            <person name="Itoh H."/>
        </authorList>
    </citation>
    <scope>NUCLEOTIDE SEQUENCE [LARGE SCALE GENOMIC DNA]</scope>
    <source>
        <strain evidence="1 2">Red100</strain>
    </source>
</reference>
<dbReference type="SUPFAM" id="SSF51621">
    <property type="entry name" value="Phosphoenolpyruvate/pyruvate domain"/>
    <property type="match status" value="1"/>
</dbReference>
<dbReference type="Pfam" id="PF13714">
    <property type="entry name" value="PEP_mutase"/>
    <property type="match status" value="1"/>
</dbReference>